<organism evidence="9 10">
    <name type="scientific">Paenibacillus monticola</name>
    <dbReference type="NCBI Taxonomy" id="2666075"/>
    <lineage>
        <taxon>Bacteria</taxon>
        <taxon>Bacillati</taxon>
        <taxon>Bacillota</taxon>
        <taxon>Bacilli</taxon>
        <taxon>Bacillales</taxon>
        <taxon>Paenibacillaceae</taxon>
        <taxon>Paenibacillus</taxon>
    </lineage>
</organism>
<feature type="transmembrane region" description="Helical" evidence="7">
    <location>
        <begin position="98"/>
        <end position="119"/>
    </location>
</feature>
<evidence type="ECO:0000259" key="8">
    <source>
        <dbReference type="PROSITE" id="PS50928"/>
    </source>
</evidence>
<dbReference type="InterPro" id="IPR035906">
    <property type="entry name" value="MetI-like_sf"/>
</dbReference>
<evidence type="ECO:0000256" key="4">
    <source>
        <dbReference type="ARBA" id="ARBA00022692"/>
    </source>
</evidence>
<dbReference type="CDD" id="cd06261">
    <property type="entry name" value="TM_PBP2"/>
    <property type="match status" value="1"/>
</dbReference>
<feature type="domain" description="ABC transmembrane type-1" evidence="8">
    <location>
        <begin position="94"/>
        <end position="311"/>
    </location>
</feature>
<dbReference type="InterPro" id="IPR050809">
    <property type="entry name" value="UgpAE/MalFG_permease"/>
</dbReference>
<feature type="transmembrane region" description="Helical" evidence="7">
    <location>
        <begin position="180"/>
        <end position="209"/>
    </location>
</feature>
<feature type="transmembrane region" description="Helical" evidence="7">
    <location>
        <begin position="32"/>
        <end position="56"/>
    </location>
</feature>
<dbReference type="Proteomes" id="UP000463051">
    <property type="component" value="Unassembled WGS sequence"/>
</dbReference>
<comment type="subcellular location">
    <subcellularLocation>
        <location evidence="1 7">Cell membrane</location>
        <topology evidence="1 7">Multi-pass membrane protein</topology>
    </subcellularLocation>
</comment>
<feature type="transmembrane region" description="Helical" evidence="7">
    <location>
        <begin position="230"/>
        <end position="252"/>
    </location>
</feature>
<name>A0A7X2H5B3_9BACL</name>
<dbReference type="InterPro" id="IPR000515">
    <property type="entry name" value="MetI-like"/>
</dbReference>
<keyword evidence="2 7" id="KW-0813">Transport</keyword>
<keyword evidence="3" id="KW-1003">Cell membrane</keyword>
<evidence type="ECO:0000256" key="7">
    <source>
        <dbReference type="RuleBase" id="RU363032"/>
    </source>
</evidence>
<dbReference type="EMBL" id="WJXB01000003">
    <property type="protein sequence ID" value="MRN53816.1"/>
    <property type="molecule type" value="Genomic_DNA"/>
</dbReference>
<keyword evidence="4 7" id="KW-0812">Transmembrane</keyword>
<dbReference type="PROSITE" id="PS50928">
    <property type="entry name" value="ABC_TM1"/>
    <property type="match status" value="1"/>
</dbReference>
<evidence type="ECO:0000256" key="6">
    <source>
        <dbReference type="ARBA" id="ARBA00023136"/>
    </source>
</evidence>
<reference evidence="9 10" key="1">
    <citation type="submission" date="2019-11" db="EMBL/GenBank/DDBJ databases">
        <title>Paenibacillus monticola sp. nov., a novel PGPR strain isolated from mountain sample in China.</title>
        <authorList>
            <person name="Zhao Q."/>
            <person name="Li H.-P."/>
            <person name="Zhang J.-L."/>
        </authorList>
    </citation>
    <scope>NUCLEOTIDE SEQUENCE [LARGE SCALE GENOMIC DNA]</scope>
    <source>
        <strain evidence="9 10">LC-T2</strain>
    </source>
</reference>
<dbReference type="GO" id="GO:0005886">
    <property type="term" value="C:plasma membrane"/>
    <property type="evidence" value="ECO:0007669"/>
    <property type="project" value="UniProtKB-SubCell"/>
</dbReference>
<dbReference type="Gene3D" id="1.10.3720.10">
    <property type="entry name" value="MetI-like"/>
    <property type="match status" value="1"/>
</dbReference>
<feature type="transmembrane region" description="Helical" evidence="7">
    <location>
        <begin position="297"/>
        <end position="315"/>
    </location>
</feature>
<dbReference type="PANTHER" id="PTHR43227:SF11">
    <property type="entry name" value="BLL4140 PROTEIN"/>
    <property type="match status" value="1"/>
</dbReference>
<evidence type="ECO:0000313" key="9">
    <source>
        <dbReference type="EMBL" id="MRN53816.1"/>
    </source>
</evidence>
<accession>A0A7X2H5B3</accession>
<keyword evidence="10" id="KW-1185">Reference proteome</keyword>
<gene>
    <name evidence="9" type="ORF">GJB61_12530</name>
</gene>
<dbReference type="PANTHER" id="PTHR43227">
    <property type="entry name" value="BLL4140 PROTEIN"/>
    <property type="match status" value="1"/>
</dbReference>
<proteinExistence type="inferred from homology"/>
<evidence type="ECO:0000256" key="1">
    <source>
        <dbReference type="ARBA" id="ARBA00004651"/>
    </source>
</evidence>
<comment type="caution">
    <text evidence="9">The sequence shown here is derived from an EMBL/GenBank/DDBJ whole genome shotgun (WGS) entry which is preliminary data.</text>
</comment>
<dbReference type="GO" id="GO:0055085">
    <property type="term" value="P:transmembrane transport"/>
    <property type="evidence" value="ECO:0007669"/>
    <property type="project" value="InterPro"/>
</dbReference>
<dbReference type="SUPFAM" id="SSF161098">
    <property type="entry name" value="MetI-like"/>
    <property type="match status" value="1"/>
</dbReference>
<comment type="similarity">
    <text evidence="7">Belongs to the binding-protein-dependent transport system permease family.</text>
</comment>
<feature type="transmembrane region" description="Helical" evidence="7">
    <location>
        <begin position="139"/>
        <end position="160"/>
    </location>
</feature>
<keyword evidence="5 7" id="KW-1133">Transmembrane helix</keyword>
<evidence type="ECO:0000256" key="2">
    <source>
        <dbReference type="ARBA" id="ARBA00022448"/>
    </source>
</evidence>
<dbReference type="AlphaFoldDB" id="A0A7X2H5B3"/>
<evidence type="ECO:0000313" key="10">
    <source>
        <dbReference type="Proteomes" id="UP000463051"/>
    </source>
</evidence>
<dbReference type="Pfam" id="PF00528">
    <property type="entry name" value="BPD_transp_1"/>
    <property type="match status" value="1"/>
</dbReference>
<sequence length="325" mass="37197">MYQVSSDASKALNKKALKRGGKPFADFRAHKTYYFMLIPLFVYFIAFNYLPLFGLYNAFTNYDFSKGILSPFVGLQNFEFLFKGGSDSIIWRLTRNTILYNVAFIVLSNICQIGMAVLLKEITFKKFVKTSQTLMFMPYFVSMVIIGSIIYNLFNFNYGVFNNLFTSLGMEKFDFYRTPWVWPIIIVVVEIWKSLGYGTVIYLASIMGIDESIYEAAYVDGASKWQRIRYVTLPLLKPTVIILLLFAVGGILRGQFDLFWNIVGNNGLLLNATDIIDTYVYRSLTVNFSINLGTAAGLYQSLFGLILILTVNAIFRKFDKENSLF</sequence>
<protein>
    <submittedName>
        <fullName evidence="9">ABC transporter permease subunit</fullName>
    </submittedName>
</protein>
<evidence type="ECO:0000256" key="5">
    <source>
        <dbReference type="ARBA" id="ARBA00022989"/>
    </source>
</evidence>
<dbReference type="RefSeq" id="WP_154118799.1">
    <property type="nucleotide sequence ID" value="NZ_WJXB01000003.1"/>
</dbReference>
<evidence type="ECO:0000256" key="3">
    <source>
        <dbReference type="ARBA" id="ARBA00022475"/>
    </source>
</evidence>
<keyword evidence="6 7" id="KW-0472">Membrane</keyword>